<dbReference type="RefSeq" id="WP_269442670.1">
    <property type="nucleotide sequence ID" value="NZ_CP097463.1"/>
</dbReference>
<name>A0ABY7JUC6_9ACTN</name>
<proteinExistence type="predicted"/>
<reference evidence="1" key="1">
    <citation type="submission" date="2022-05" db="EMBL/GenBank/DDBJ databases">
        <title>Jatrophihabitans sp. SB3-54 whole genome sequence.</title>
        <authorList>
            <person name="Suh M.K."/>
            <person name="Eom M.K."/>
            <person name="Kim J.S."/>
            <person name="Kim H.S."/>
            <person name="Do H.E."/>
            <person name="Shin Y.K."/>
            <person name="Lee J.-S."/>
        </authorList>
    </citation>
    <scope>NUCLEOTIDE SEQUENCE</scope>
    <source>
        <strain evidence="1">SB3-54</strain>
    </source>
</reference>
<gene>
    <name evidence="1" type="ORF">M6B22_16585</name>
</gene>
<evidence type="ECO:0000313" key="1">
    <source>
        <dbReference type="EMBL" id="WAX56141.1"/>
    </source>
</evidence>
<dbReference type="Pfam" id="PF21853">
    <property type="entry name" value="DUF6912"/>
    <property type="match status" value="1"/>
</dbReference>
<keyword evidence="2" id="KW-1185">Reference proteome</keyword>
<dbReference type="Proteomes" id="UP001164693">
    <property type="component" value="Chromosome"/>
</dbReference>
<dbReference type="EMBL" id="CP097463">
    <property type="protein sequence ID" value="WAX56141.1"/>
    <property type="molecule type" value="Genomic_DNA"/>
</dbReference>
<sequence length="165" mass="17429">MRIYLPATSAGLRALLDDGELGPAPLTAFAVTPGLREWYHDDDVEALEYAALSEAARASLRLIDADATAAWRRVVVALDAAEDQVEVRDDLDRGVVRLAAPVIAAQVASVHVDDADAEPAVTAAAGAITAADLGDEGAQEKVDDADGFELSWYAPQELEQLLASF</sequence>
<organism evidence="1 2">
    <name type="scientific">Jatrophihabitans cynanchi</name>
    <dbReference type="NCBI Taxonomy" id="2944128"/>
    <lineage>
        <taxon>Bacteria</taxon>
        <taxon>Bacillati</taxon>
        <taxon>Actinomycetota</taxon>
        <taxon>Actinomycetes</taxon>
        <taxon>Jatrophihabitantales</taxon>
        <taxon>Jatrophihabitantaceae</taxon>
        <taxon>Jatrophihabitans</taxon>
    </lineage>
</organism>
<accession>A0ABY7JUC6</accession>
<dbReference type="InterPro" id="IPR054206">
    <property type="entry name" value="DUF6912"/>
</dbReference>
<evidence type="ECO:0000313" key="2">
    <source>
        <dbReference type="Proteomes" id="UP001164693"/>
    </source>
</evidence>
<protein>
    <submittedName>
        <fullName evidence="1">Uncharacterized protein</fullName>
    </submittedName>
</protein>